<dbReference type="Proteomes" id="UP000070700">
    <property type="component" value="Unassembled WGS sequence"/>
</dbReference>
<protein>
    <recommendedName>
        <fullName evidence="1">DUF7908 domain-containing protein</fullName>
    </recommendedName>
</protein>
<dbReference type="InterPro" id="IPR057230">
    <property type="entry name" value="DUF7908"/>
</dbReference>
<feature type="domain" description="DUF7908" evidence="1">
    <location>
        <begin position="2"/>
        <end position="116"/>
    </location>
</feature>
<sequence length="188" mass="20406">MHKRQSNTNTNTNTNTYLTPTSPISNTTCSYSTASFTITNGQLSTSDGRFLSTTDGVTWMAFQASSPAEAISTQFTIDGNGYLVWSNSAFVGDTALFCEDEETEQINVLFRGETDASDESYPDYGMGCAPVDLMIVDEAAASTGTCPVYPESWRTYSIAGLSCVPRTVIWTQKGCVPSPVPYLSDPRY</sequence>
<dbReference type="AlphaFoldDB" id="A0A132BD59"/>
<organism evidence="2 3">
    <name type="scientific">Mollisia scopiformis</name>
    <name type="common">Conifer needle endophyte fungus</name>
    <name type="synonym">Phialocephala scopiformis</name>
    <dbReference type="NCBI Taxonomy" id="149040"/>
    <lineage>
        <taxon>Eukaryota</taxon>
        <taxon>Fungi</taxon>
        <taxon>Dikarya</taxon>
        <taxon>Ascomycota</taxon>
        <taxon>Pezizomycotina</taxon>
        <taxon>Leotiomycetes</taxon>
        <taxon>Helotiales</taxon>
        <taxon>Mollisiaceae</taxon>
        <taxon>Mollisia</taxon>
    </lineage>
</organism>
<keyword evidence="3" id="KW-1185">Reference proteome</keyword>
<evidence type="ECO:0000313" key="2">
    <source>
        <dbReference type="EMBL" id="KUJ10336.1"/>
    </source>
</evidence>
<dbReference type="EMBL" id="KQ947429">
    <property type="protein sequence ID" value="KUJ10336.1"/>
    <property type="molecule type" value="Genomic_DNA"/>
</dbReference>
<name>A0A132BD59_MOLSC</name>
<dbReference type="RefSeq" id="XP_018064691.1">
    <property type="nucleotide sequence ID" value="XM_018213492.1"/>
</dbReference>
<gene>
    <name evidence="2" type="ORF">LY89DRAFT_675187</name>
</gene>
<proteinExistence type="predicted"/>
<dbReference type="InParanoid" id="A0A132BD59"/>
<accession>A0A132BD59</accession>
<evidence type="ECO:0000259" key="1">
    <source>
        <dbReference type="Pfam" id="PF25485"/>
    </source>
</evidence>
<dbReference type="Pfam" id="PF25485">
    <property type="entry name" value="DUF7908"/>
    <property type="match status" value="1"/>
</dbReference>
<evidence type="ECO:0000313" key="3">
    <source>
        <dbReference type="Proteomes" id="UP000070700"/>
    </source>
</evidence>
<reference evidence="2 3" key="1">
    <citation type="submission" date="2015-10" db="EMBL/GenBank/DDBJ databases">
        <title>Full genome of DAOMC 229536 Phialocephala scopiformis, a fungal endophyte of spruce producing the potent anti-insectan compound rugulosin.</title>
        <authorList>
            <consortium name="DOE Joint Genome Institute"/>
            <person name="Walker A.K."/>
            <person name="Frasz S.L."/>
            <person name="Seifert K.A."/>
            <person name="Miller J.D."/>
            <person name="Mondo S.J."/>
            <person name="Labutti K."/>
            <person name="Lipzen A."/>
            <person name="Dockter R."/>
            <person name="Kennedy M."/>
            <person name="Grigoriev I.V."/>
            <person name="Spatafora J.W."/>
        </authorList>
    </citation>
    <scope>NUCLEOTIDE SEQUENCE [LARGE SCALE GENOMIC DNA]</scope>
    <source>
        <strain evidence="2 3">CBS 120377</strain>
    </source>
</reference>
<dbReference type="KEGG" id="psco:LY89DRAFT_675187"/>
<dbReference type="OrthoDB" id="3563678at2759"/>
<dbReference type="GeneID" id="28823218"/>